<keyword evidence="7" id="KW-0413">Isomerase</keyword>
<feature type="region of interest" description="Disordered" evidence="4">
    <location>
        <begin position="232"/>
        <end position="262"/>
    </location>
</feature>
<feature type="domain" description="Orn/DAP/Arg decarboxylase 2 C-terminal" evidence="5">
    <location>
        <begin position="9"/>
        <end position="365"/>
    </location>
</feature>
<dbReference type="InterPro" id="IPR022643">
    <property type="entry name" value="De-COase2_C"/>
</dbReference>
<comment type="similarity">
    <text evidence="3">Belongs to the Orn/Lys/Arg decarboxylase class-II family.</text>
</comment>
<gene>
    <name evidence="7" type="ORF">ACFOWE_08115</name>
</gene>
<accession>A0ABV8I5Q6</accession>
<dbReference type="RefSeq" id="WP_377286501.1">
    <property type="nucleotide sequence ID" value="NZ_JBHSBM010000012.1"/>
</dbReference>
<dbReference type="Proteomes" id="UP001595850">
    <property type="component" value="Unassembled WGS sequence"/>
</dbReference>
<comment type="cofactor">
    <cofactor evidence="1">
        <name>pyridoxal 5'-phosphate</name>
        <dbReference type="ChEBI" id="CHEBI:597326"/>
    </cofactor>
</comment>
<dbReference type="InterPro" id="IPR029066">
    <property type="entry name" value="PLP-binding_barrel"/>
</dbReference>
<dbReference type="SUPFAM" id="SSF51419">
    <property type="entry name" value="PLP-binding barrel"/>
    <property type="match status" value="1"/>
</dbReference>
<dbReference type="Gene3D" id="2.40.37.10">
    <property type="entry name" value="Lyase, Ornithine Decarboxylase, Chain A, domain 1"/>
    <property type="match status" value="1"/>
</dbReference>
<organism evidence="7 8">
    <name type="scientific">Planomonospora corallina</name>
    <dbReference type="NCBI Taxonomy" id="1806052"/>
    <lineage>
        <taxon>Bacteria</taxon>
        <taxon>Bacillati</taxon>
        <taxon>Actinomycetota</taxon>
        <taxon>Actinomycetes</taxon>
        <taxon>Streptosporangiales</taxon>
        <taxon>Streptosporangiaceae</taxon>
        <taxon>Planomonospora</taxon>
    </lineage>
</organism>
<keyword evidence="8" id="KW-1185">Reference proteome</keyword>
<dbReference type="Gene3D" id="3.20.20.10">
    <property type="entry name" value="Alanine racemase"/>
    <property type="match status" value="1"/>
</dbReference>
<dbReference type="Pfam" id="PF00278">
    <property type="entry name" value="Orn_DAP_Arg_deC"/>
    <property type="match status" value="1"/>
</dbReference>
<dbReference type="PANTHER" id="PTHR43727">
    <property type="entry name" value="DIAMINOPIMELATE DECARBOXYLASE"/>
    <property type="match status" value="1"/>
</dbReference>
<comment type="caution">
    <text evidence="7">The sequence shown here is derived from an EMBL/GenBank/DDBJ whole genome shotgun (WGS) entry which is preliminary data.</text>
</comment>
<dbReference type="SUPFAM" id="SSF50621">
    <property type="entry name" value="Alanine racemase C-terminal domain-like"/>
    <property type="match status" value="1"/>
</dbReference>
<dbReference type="PANTHER" id="PTHR43727:SF2">
    <property type="entry name" value="GROUP IV DECARBOXYLASE"/>
    <property type="match status" value="1"/>
</dbReference>
<evidence type="ECO:0000256" key="1">
    <source>
        <dbReference type="ARBA" id="ARBA00001933"/>
    </source>
</evidence>
<protein>
    <submittedName>
        <fullName evidence="7">Alanine racemase</fullName>
        <ecNumber evidence="7">5.1.1.1</ecNumber>
    </submittedName>
</protein>
<dbReference type="EMBL" id="JBHSBM010000012">
    <property type="protein sequence ID" value="MFC4058254.1"/>
    <property type="molecule type" value="Genomic_DNA"/>
</dbReference>
<feature type="domain" description="Orn/DAP/Arg decarboxylase 2 N-terminal" evidence="6">
    <location>
        <begin position="15"/>
        <end position="218"/>
    </location>
</feature>
<evidence type="ECO:0000313" key="7">
    <source>
        <dbReference type="EMBL" id="MFC4058254.1"/>
    </source>
</evidence>
<evidence type="ECO:0000313" key="8">
    <source>
        <dbReference type="Proteomes" id="UP001595850"/>
    </source>
</evidence>
<evidence type="ECO:0000256" key="3">
    <source>
        <dbReference type="RuleBase" id="RU003737"/>
    </source>
</evidence>
<dbReference type="PRINTS" id="PR01179">
    <property type="entry name" value="ODADCRBXLASE"/>
</dbReference>
<evidence type="ECO:0000256" key="2">
    <source>
        <dbReference type="ARBA" id="ARBA00022898"/>
    </source>
</evidence>
<name>A0ABV8I5Q6_9ACTN</name>
<proteinExistence type="inferred from homology"/>
<sequence length="417" mass="43401">MIPADLPAYVYDLGALDAHVAQVRAALDGIELHYAVKANPDPELLRVLARYVDGFEVASGGELEHVRALLPGVPVALGGPGKTDAELTAPVHRLHVESPGELRRLLASGRAADVLLRVNLDVPVAGASLAMGGGATPFGMDPGGVAECLALLAGQDRVRWRGVHAHLASGLDAPRLLELARAVLEYARGLGAAEVNLGGGMGVSYADPDARFDWKAYGAGLAGLRRELFGDPGGSGDAPLPGTRFAEDGGNSGDGGERAGGPVLRIEPGRALTVYCGRYVTRVIDVKRVHGTLFAVVAGGTHHLRTPATKGHDQPLAAWTSGGGPGEPGEPVTVVGQLCTPKDVLARAVPARLEPGDVVEFAMAGAYAWNISHHDFLMHPKPGFHYLRPVGGDQSRCVDETDTVGDGMCGGQRTMPE</sequence>
<evidence type="ECO:0000256" key="4">
    <source>
        <dbReference type="SAM" id="MobiDB-lite"/>
    </source>
</evidence>
<dbReference type="Pfam" id="PF02784">
    <property type="entry name" value="Orn_Arg_deC_N"/>
    <property type="match status" value="1"/>
</dbReference>
<dbReference type="InterPro" id="IPR000183">
    <property type="entry name" value="Orn/DAP/Arg_de-COase"/>
</dbReference>
<dbReference type="InterPro" id="IPR009006">
    <property type="entry name" value="Ala_racemase/Decarboxylase_C"/>
</dbReference>
<reference evidence="8" key="1">
    <citation type="journal article" date="2019" name="Int. J. Syst. Evol. Microbiol.">
        <title>The Global Catalogue of Microorganisms (GCM) 10K type strain sequencing project: providing services to taxonomists for standard genome sequencing and annotation.</title>
        <authorList>
            <consortium name="The Broad Institute Genomics Platform"/>
            <consortium name="The Broad Institute Genome Sequencing Center for Infectious Disease"/>
            <person name="Wu L."/>
            <person name="Ma J."/>
        </authorList>
    </citation>
    <scope>NUCLEOTIDE SEQUENCE [LARGE SCALE GENOMIC DNA]</scope>
    <source>
        <strain evidence="8">TBRC 4489</strain>
    </source>
</reference>
<evidence type="ECO:0000259" key="6">
    <source>
        <dbReference type="Pfam" id="PF02784"/>
    </source>
</evidence>
<evidence type="ECO:0000259" key="5">
    <source>
        <dbReference type="Pfam" id="PF00278"/>
    </source>
</evidence>
<dbReference type="EC" id="5.1.1.1" evidence="7"/>
<keyword evidence="2" id="KW-0663">Pyridoxal phosphate</keyword>
<dbReference type="GO" id="GO:0008784">
    <property type="term" value="F:alanine racemase activity"/>
    <property type="evidence" value="ECO:0007669"/>
    <property type="project" value="UniProtKB-EC"/>
</dbReference>
<dbReference type="InterPro" id="IPR022644">
    <property type="entry name" value="De-COase2_N"/>
</dbReference>